<dbReference type="EC" id="3.5.4.33" evidence="4"/>
<dbReference type="Pfam" id="PF00383">
    <property type="entry name" value="dCMP_cyt_deam_1"/>
    <property type="match status" value="1"/>
</dbReference>
<organism evidence="4 5">
    <name type="scientific">Chungangia koreensis</name>
    <dbReference type="NCBI Taxonomy" id="752657"/>
    <lineage>
        <taxon>Bacteria</taxon>
        <taxon>Bacillati</taxon>
        <taxon>Bacillota</taxon>
        <taxon>Bacilli</taxon>
        <taxon>Lactobacillales</taxon>
        <taxon>Chungangia</taxon>
    </lineage>
</organism>
<keyword evidence="1" id="KW-0479">Metal-binding</keyword>
<comment type="caution">
    <text evidence="4">The sequence shown here is derived from an EMBL/GenBank/DDBJ whole genome shotgun (WGS) entry which is preliminary data.</text>
</comment>
<evidence type="ECO:0000313" key="5">
    <source>
        <dbReference type="Proteomes" id="UP001595817"/>
    </source>
</evidence>
<dbReference type="GO" id="GO:0052717">
    <property type="term" value="F:tRNA-specific adenosine-34 deaminase activity"/>
    <property type="evidence" value="ECO:0007669"/>
    <property type="project" value="UniProtKB-EC"/>
</dbReference>
<evidence type="ECO:0000256" key="2">
    <source>
        <dbReference type="ARBA" id="ARBA00022833"/>
    </source>
</evidence>
<gene>
    <name evidence="4" type="ORF">ACFOZY_15400</name>
</gene>
<feature type="domain" description="CMP/dCMP-type deaminase" evidence="3">
    <location>
        <begin position="6"/>
        <end position="129"/>
    </location>
</feature>
<dbReference type="PANTHER" id="PTHR11079:SF179">
    <property type="entry name" value="TRNA(ADENINE(34)) DEAMINASE, CHLOROPLASTIC"/>
    <property type="match status" value="1"/>
</dbReference>
<reference evidence="5" key="1">
    <citation type="journal article" date="2019" name="Int. J. Syst. Evol. Microbiol.">
        <title>The Global Catalogue of Microorganisms (GCM) 10K type strain sequencing project: providing services to taxonomists for standard genome sequencing and annotation.</title>
        <authorList>
            <consortium name="The Broad Institute Genomics Platform"/>
            <consortium name="The Broad Institute Genome Sequencing Center for Infectious Disease"/>
            <person name="Wu L."/>
            <person name="Ma J."/>
        </authorList>
    </citation>
    <scope>NUCLEOTIDE SEQUENCE [LARGE SCALE GENOMIC DNA]</scope>
    <source>
        <strain evidence="5">CCUG 59778</strain>
    </source>
</reference>
<keyword evidence="2" id="KW-0862">Zinc</keyword>
<keyword evidence="4" id="KW-0378">Hydrolase</keyword>
<dbReference type="Gene3D" id="3.40.140.10">
    <property type="entry name" value="Cytidine Deaminase, domain 2"/>
    <property type="match status" value="1"/>
</dbReference>
<dbReference type="InterPro" id="IPR002125">
    <property type="entry name" value="CMP_dCMP_dom"/>
</dbReference>
<evidence type="ECO:0000256" key="1">
    <source>
        <dbReference type="ARBA" id="ARBA00022723"/>
    </source>
</evidence>
<dbReference type="SUPFAM" id="SSF53927">
    <property type="entry name" value="Cytidine deaminase-like"/>
    <property type="match status" value="1"/>
</dbReference>
<dbReference type="RefSeq" id="WP_378157101.1">
    <property type="nucleotide sequence ID" value="NZ_JBHSEC010000022.1"/>
</dbReference>
<dbReference type="CDD" id="cd01285">
    <property type="entry name" value="nucleoside_deaminase"/>
    <property type="match status" value="1"/>
</dbReference>
<accession>A0ABV8X9X6</accession>
<dbReference type="Proteomes" id="UP001595817">
    <property type="component" value="Unassembled WGS sequence"/>
</dbReference>
<evidence type="ECO:0000259" key="3">
    <source>
        <dbReference type="PROSITE" id="PS51747"/>
    </source>
</evidence>
<dbReference type="PANTHER" id="PTHR11079">
    <property type="entry name" value="CYTOSINE DEAMINASE FAMILY MEMBER"/>
    <property type="match status" value="1"/>
</dbReference>
<dbReference type="PROSITE" id="PS51747">
    <property type="entry name" value="CYT_DCMP_DEAMINASES_2"/>
    <property type="match status" value="1"/>
</dbReference>
<keyword evidence="5" id="KW-1185">Reference proteome</keyword>
<sequence>MGTTANDHEKFMALALVEAEKAGKRGDLPIGAVIVHNGKVISKGSNRKHTKQSLVAHAEIDAIHSCAPYLKEQNNECVIYTTLEPCIMCLSTIITANITTVYFALEDRYMRIPDYIESTPYIKERLIHYQGGILRKQSEKYLQKYAPNIAEMVLKAP</sequence>
<dbReference type="EMBL" id="JBHSEC010000022">
    <property type="protein sequence ID" value="MFC4411775.1"/>
    <property type="molecule type" value="Genomic_DNA"/>
</dbReference>
<name>A0ABV8X9X6_9LACT</name>
<evidence type="ECO:0000313" key="4">
    <source>
        <dbReference type="EMBL" id="MFC4411775.1"/>
    </source>
</evidence>
<dbReference type="PROSITE" id="PS00903">
    <property type="entry name" value="CYT_DCMP_DEAMINASES_1"/>
    <property type="match status" value="1"/>
</dbReference>
<dbReference type="InterPro" id="IPR016193">
    <property type="entry name" value="Cytidine_deaminase-like"/>
</dbReference>
<dbReference type="InterPro" id="IPR016192">
    <property type="entry name" value="APOBEC/CMP_deaminase_Zn-bd"/>
</dbReference>
<protein>
    <submittedName>
        <fullName evidence="4">Nucleoside deaminase</fullName>
        <ecNumber evidence="4">3.5.4.33</ecNumber>
    </submittedName>
</protein>
<proteinExistence type="predicted"/>